<evidence type="ECO:0000256" key="4">
    <source>
        <dbReference type="ARBA" id="ARBA00022491"/>
    </source>
</evidence>
<dbReference type="Gene3D" id="1.10.1270.10">
    <property type="entry name" value="TrpR-like"/>
    <property type="match status" value="1"/>
</dbReference>
<dbReference type="PANTHER" id="PTHR38025">
    <property type="entry name" value="TRP OPERON REPRESSOR"/>
    <property type="match status" value="1"/>
</dbReference>
<accession>A0A379CAX1</accession>
<sequence>MKEFFALKDPQAWQKFMDLLKQAVIEDKLEEVLSMLLTIEERNSLGLRVQVIRLLLEKNLSQRDIQKVLNTSIATVTRGSNMLKTVNPEMLEWANNKLNDKS</sequence>
<proteinExistence type="inferred from homology"/>
<dbReference type="GO" id="GO:0003700">
    <property type="term" value="F:DNA-binding transcription factor activity"/>
    <property type="evidence" value="ECO:0007669"/>
    <property type="project" value="UniProtKB-UniRule"/>
</dbReference>
<dbReference type="Proteomes" id="UP000255417">
    <property type="component" value="Unassembled WGS sequence"/>
</dbReference>
<dbReference type="InterPro" id="IPR013335">
    <property type="entry name" value="Trp_repress_bac"/>
</dbReference>
<dbReference type="PIRSF" id="PIRSF003196">
    <property type="entry name" value="Trp_repressor"/>
    <property type="match status" value="1"/>
</dbReference>
<dbReference type="InterPro" id="IPR000831">
    <property type="entry name" value="Trp_repress"/>
</dbReference>
<dbReference type="PANTHER" id="PTHR38025:SF1">
    <property type="entry name" value="TRP OPERON REPRESSOR"/>
    <property type="match status" value="1"/>
</dbReference>
<comment type="subcellular location">
    <subcellularLocation>
        <location evidence="1 8">Cytoplasm</location>
    </subcellularLocation>
</comment>
<evidence type="ECO:0000313" key="9">
    <source>
        <dbReference type="EMBL" id="SUB58846.1"/>
    </source>
</evidence>
<keyword evidence="4 8" id="KW-0678">Repressor</keyword>
<protein>
    <recommendedName>
        <fullName evidence="8">Trp operon repressor homolog</fullName>
    </recommendedName>
</protein>
<comment type="subunit">
    <text evidence="8">Homodimer.</text>
</comment>
<dbReference type="GO" id="GO:0005737">
    <property type="term" value="C:cytoplasm"/>
    <property type="evidence" value="ECO:0007669"/>
    <property type="project" value="UniProtKB-SubCell"/>
</dbReference>
<evidence type="ECO:0000256" key="7">
    <source>
        <dbReference type="ARBA" id="ARBA00023163"/>
    </source>
</evidence>
<evidence type="ECO:0000256" key="8">
    <source>
        <dbReference type="HAMAP-Rule" id="MF_00475"/>
    </source>
</evidence>
<feature type="DNA-binding region" evidence="8">
    <location>
        <begin position="62"/>
        <end position="85"/>
    </location>
</feature>
<dbReference type="SUPFAM" id="SSF48295">
    <property type="entry name" value="TrpR-like"/>
    <property type="match status" value="1"/>
</dbReference>
<evidence type="ECO:0000256" key="1">
    <source>
        <dbReference type="ARBA" id="ARBA00004496"/>
    </source>
</evidence>
<evidence type="ECO:0000256" key="3">
    <source>
        <dbReference type="ARBA" id="ARBA00022490"/>
    </source>
</evidence>
<name>A0A379CAX1_9PAST</name>
<dbReference type="GO" id="GO:0043565">
    <property type="term" value="F:sequence-specific DNA binding"/>
    <property type="evidence" value="ECO:0007669"/>
    <property type="project" value="UniProtKB-UniRule"/>
</dbReference>
<dbReference type="EMBL" id="UGTA01000001">
    <property type="protein sequence ID" value="SUB58846.1"/>
    <property type="molecule type" value="Genomic_DNA"/>
</dbReference>
<dbReference type="InterPro" id="IPR038116">
    <property type="entry name" value="TrpR-like_sf"/>
</dbReference>
<comment type="similarity">
    <text evidence="2 8">Belongs to the TrpR family.</text>
</comment>
<evidence type="ECO:0000313" key="10">
    <source>
        <dbReference type="Proteomes" id="UP000255417"/>
    </source>
</evidence>
<comment type="function">
    <text evidence="8">This protein is an aporepressor. When complexed with L-tryptophan it binds the operator region of the trp operon and prevents the initiation of transcription.</text>
</comment>
<keyword evidence="10" id="KW-1185">Reference proteome</keyword>
<dbReference type="Pfam" id="PF01371">
    <property type="entry name" value="Trp_repressor"/>
    <property type="match status" value="1"/>
</dbReference>
<gene>
    <name evidence="8 9" type="primary">trpR</name>
    <name evidence="9" type="ORF">NCTC12872_00814</name>
</gene>
<dbReference type="HAMAP" id="MF_00475">
    <property type="entry name" value="Trp_repressor"/>
    <property type="match status" value="1"/>
</dbReference>
<evidence type="ECO:0000256" key="6">
    <source>
        <dbReference type="ARBA" id="ARBA00023125"/>
    </source>
</evidence>
<dbReference type="OrthoDB" id="5704033at2"/>
<keyword evidence="5 8" id="KW-0805">Transcription regulation</keyword>
<keyword evidence="7 8" id="KW-0804">Transcription</keyword>
<dbReference type="InterPro" id="IPR010921">
    <property type="entry name" value="Trp_repressor/repl_initiator"/>
</dbReference>
<evidence type="ECO:0000256" key="5">
    <source>
        <dbReference type="ARBA" id="ARBA00023015"/>
    </source>
</evidence>
<dbReference type="GO" id="GO:0045892">
    <property type="term" value="P:negative regulation of DNA-templated transcription"/>
    <property type="evidence" value="ECO:0007669"/>
    <property type="project" value="UniProtKB-UniRule"/>
</dbReference>
<evidence type="ECO:0000256" key="2">
    <source>
        <dbReference type="ARBA" id="ARBA00007027"/>
    </source>
</evidence>
<dbReference type="NCBIfam" id="TIGR01321">
    <property type="entry name" value="TrpR"/>
    <property type="match status" value="1"/>
</dbReference>
<dbReference type="RefSeq" id="WP_115315353.1">
    <property type="nucleotide sequence ID" value="NZ_LWIF01000001.1"/>
</dbReference>
<dbReference type="AlphaFoldDB" id="A0A379CAX1"/>
<organism evidence="9 10">
    <name type="scientific">Phocoenobacter uteri</name>
    <dbReference type="NCBI Taxonomy" id="146806"/>
    <lineage>
        <taxon>Bacteria</taxon>
        <taxon>Pseudomonadati</taxon>
        <taxon>Pseudomonadota</taxon>
        <taxon>Gammaproteobacteria</taxon>
        <taxon>Pasteurellales</taxon>
        <taxon>Pasteurellaceae</taxon>
        <taxon>Phocoenobacter</taxon>
    </lineage>
</organism>
<keyword evidence="6 8" id="KW-0238">DNA-binding</keyword>
<reference evidence="9 10" key="1">
    <citation type="submission" date="2018-06" db="EMBL/GenBank/DDBJ databases">
        <authorList>
            <consortium name="Pathogen Informatics"/>
            <person name="Doyle S."/>
        </authorList>
    </citation>
    <scope>NUCLEOTIDE SEQUENCE [LARGE SCALE GENOMIC DNA]</scope>
    <source>
        <strain evidence="9 10">NCTC12872</strain>
    </source>
</reference>
<keyword evidence="3 8" id="KW-0963">Cytoplasm</keyword>